<gene>
    <name evidence="2" type="ORF">SAMN04488082_109105</name>
</gene>
<dbReference type="InterPro" id="IPR036061">
    <property type="entry name" value="CheW-like_dom_sf"/>
</dbReference>
<organism evidence="2 3">
    <name type="scientific">Desulfomicrobium apsheronum</name>
    <dbReference type="NCBI Taxonomy" id="52560"/>
    <lineage>
        <taxon>Bacteria</taxon>
        <taxon>Pseudomonadati</taxon>
        <taxon>Thermodesulfobacteriota</taxon>
        <taxon>Desulfovibrionia</taxon>
        <taxon>Desulfovibrionales</taxon>
        <taxon>Desulfomicrobiaceae</taxon>
        <taxon>Desulfomicrobium</taxon>
    </lineage>
</organism>
<dbReference type="SMART" id="SM00260">
    <property type="entry name" value="CheW"/>
    <property type="match status" value="1"/>
</dbReference>
<evidence type="ECO:0000313" key="2">
    <source>
        <dbReference type="EMBL" id="SFJ91562.1"/>
    </source>
</evidence>
<dbReference type="InterPro" id="IPR039315">
    <property type="entry name" value="CheW"/>
</dbReference>
<evidence type="ECO:0000313" key="3">
    <source>
        <dbReference type="Proteomes" id="UP000198635"/>
    </source>
</evidence>
<dbReference type="AlphaFoldDB" id="A0A1I3V8R6"/>
<reference evidence="3" key="1">
    <citation type="submission" date="2016-10" db="EMBL/GenBank/DDBJ databases">
        <authorList>
            <person name="Varghese N."/>
            <person name="Submissions S."/>
        </authorList>
    </citation>
    <scope>NUCLEOTIDE SEQUENCE [LARGE SCALE GENOMIC DNA]</scope>
    <source>
        <strain evidence="3">DSM 5918</strain>
    </source>
</reference>
<dbReference type="PROSITE" id="PS50851">
    <property type="entry name" value="CHEW"/>
    <property type="match status" value="1"/>
</dbReference>
<dbReference type="GO" id="GO:0005829">
    <property type="term" value="C:cytosol"/>
    <property type="evidence" value="ECO:0007669"/>
    <property type="project" value="TreeGrafter"/>
</dbReference>
<dbReference type="PANTHER" id="PTHR22617">
    <property type="entry name" value="CHEMOTAXIS SENSOR HISTIDINE KINASE-RELATED"/>
    <property type="match status" value="1"/>
</dbReference>
<accession>A0A1I3V8R6</accession>
<evidence type="ECO:0000259" key="1">
    <source>
        <dbReference type="PROSITE" id="PS50851"/>
    </source>
</evidence>
<dbReference type="GO" id="GO:0006935">
    <property type="term" value="P:chemotaxis"/>
    <property type="evidence" value="ECO:0007669"/>
    <property type="project" value="InterPro"/>
</dbReference>
<sequence>MNDNTILQYLTFALGDEVFALETGFVREVIELVPVTRIPKTPPFLRGVINLRGHAVPVVDLRVKFDLPQIADTVSTCIIIVDVEIEGEQCHVGAIVDSVLEVFEMANDQITPPPRMGTAIRADFIRGMGKQNEEFIMILDIGKVFSSEELCLLGEAEPLETDS</sequence>
<dbReference type="OrthoDB" id="9790406at2"/>
<dbReference type="InterPro" id="IPR002545">
    <property type="entry name" value="CheW-lke_dom"/>
</dbReference>
<feature type="domain" description="CheW-like" evidence="1">
    <location>
        <begin position="6"/>
        <end position="150"/>
    </location>
</feature>
<dbReference type="STRING" id="52560.SAMN04488082_109105"/>
<proteinExistence type="predicted"/>
<dbReference type="RefSeq" id="WP_092375059.1">
    <property type="nucleotide sequence ID" value="NZ_FORX01000009.1"/>
</dbReference>
<protein>
    <submittedName>
        <fullName evidence="2">Purine-binding chemotaxis protein CheW</fullName>
    </submittedName>
</protein>
<dbReference type="Proteomes" id="UP000198635">
    <property type="component" value="Unassembled WGS sequence"/>
</dbReference>
<dbReference type="Gene3D" id="2.40.50.180">
    <property type="entry name" value="CheA-289, Domain 4"/>
    <property type="match status" value="1"/>
</dbReference>
<dbReference type="Gene3D" id="2.30.30.40">
    <property type="entry name" value="SH3 Domains"/>
    <property type="match status" value="1"/>
</dbReference>
<dbReference type="GO" id="GO:0007165">
    <property type="term" value="P:signal transduction"/>
    <property type="evidence" value="ECO:0007669"/>
    <property type="project" value="InterPro"/>
</dbReference>
<keyword evidence="3" id="KW-1185">Reference proteome</keyword>
<dbReference type="PANTHER" id="PTHR22617:SF41">
    <property type="entry name" value="CHEMOTAXIS SIGNAL TRANSDUCTION SYSTEM ADAPTOR PROTEIN CHEW"/>
    <property type="match status" value="1"/>
</dbReference>
<dbReference type="Pfam" id="PF01584">
    <property type="entry name" value="CheW"/>
    <property type="match status" value="1"/>
</dbReference>
<name>A0A1I3V8R6_9BACT</name>
<dbReference type="SUPFAM" id="SSF50341">
    <property type="entry name" value="CheW-like"/>
    <property type="match status" value="1"/>
</dbReference>
<dbReference type="EMBL" id="FORX01000009">
    <property type="protein sequence ID" value="SFJ91562.1"/>
    <property type="molecule type" value="Genomic_DNA"/>
</dbReference>